<organism evidence="2 3">
    <name type="scientific">Methanothermococcus okinawensis (strain DSM 14208 / JCM 11175 / IH1)</name>
    <dbReference type="NCBI Taxonomy" id="647113"/>
    <lineage>
        <taxon>Archaea</taxon>
        <taxon>Methanobacteriati</taxon>
        <taxon>Methanobacteriota</taxon>
        <taxon>Methanomada group</taxon>
        <taxon>Methanococci</taxon>
        <taxon>Methanococcales</taxon>
        <taxon>Methanococcaceae</taxon>
        <taxon>Methanothermococcus</taxon>
    </lineage>
</organism>
<sequence length="94" mass="11036">MGAMNKLFNSAVRVKILALLYGMECCEFGYLKERLKLTDGNLEHHLNKLENYELITQKKTVIRNKLKTEVKITKKGKDEFKNYLEEILRLSKSE</sequence>
<dbReference type="InterPro" id="IPR036390">
    <property type="entry name" value="WH_DNA-bd_sf"/>
</dbReference>
<gene>
    <name evidence="2" type="ordered locus">Metok_0764</name>
</gene>
<feature type="domain" description="Winged helix DNA-binding" evidence="1">
    <location>
        <begin position="12"/>
        <end position="87"/>
    </location>
</feature>
<accession>F8AM56</accession>
<name>F8AM56_METOI</name>
<dbReference type="Gene3D" id="1.10.10.10">
    <property type="entry name" value="Winged helix-like DNA-binding domain superfamily/Winged helix DNA-binding domain"/>
    <property type="match status" value="1"/>
</dbReference>
<dbReference type="STRING" id="647113.Metok_0764"/>
<dbReference type="InterPro" id="IPR036388">
    <property type="entry name" value="WH-like_DNA-bd_sf"/>
</dbReference>
<evidence type="ECO:0000313" key="2">
    <source>
        <dbReference type="EMBL" id="AEH06741.1"/>
    </source>
</evidence>
<reference evidence="2" key="1">
    <citation type="submission" date="2011-05" db="EMBL/GenBank/DDBJ databases">
        <title>Complete sequence of chromosome of Methanothermococcus okinawensis IH1.</title>
        <authorList>
            <consortium name="US DOE Joint Genome Institute"/>
            <person name="Lucas S."/>
            <person name="Han J."/>
            <person name="Lapidus A."/>
            <person name="Cheng J.-F."/>
            <person name="Goodwin L."/>
            <person name="Pitluck S."/>
            <person name="Peters L."/>
            <person name="Mikhailova N."/>
            <person name="Held B."/>
            <person name="Han C."/>
            <person name="Tapia R."/>
            <person name="Land M."/>
            <person name="Hauser L."/>
            <person name="Kyrpides N."/>
            <person name="Ivanova N."/>
            <person name="Pagani I."/>
            <person name="Sieprawska-Lupa M."/>
            <person name="Takai K."/>
            <person name="Miyazaki J."/>
            <person name="Whitman W."/>
            <person name="Woyke T."/>
        </authorList>
    </citation>
    <scope>NUCLEOTIDE SEQUENCE [LARGE SCALE GENOMIC DNA]</scope>
    <source>
        <strain evidence="2">IH1</strain>
    </source>
</reference>
<proteinExistence type="predicted"/>
<dbReference type="KEGG" id="mok:Metok_0764"/>
<dbReference type="eggNOG" id="arCOG00732">
    <property type="taxonomic scope" value="Archaea"/>
</dbReference>
<dbReference type="Pfam" id="PF13601">
    <property type="entry name" value="HTH_34"/>
    <property type="match status" value="1"/>
</dbReference>
<dbReference type="HOGENOM" id="CLU_142189_1_1_2"/>
<keyword evidence="3" id="KW-1185">Reference proteome</keyword>
<dbReference type="SUPFAM" id="SSF46785">
    <property type="entry name" value="Winged helix' DNA-binding domain"/>
    <property type="match status" value="1"/>
</dbReference>
<evidence type="ECO:0000313" key="3">
    <source>
        <dbReference type="Proteomes" id="UP000009296"/>
    </source>
</evidence>
<dbReference type="EMBL" id="CP002792">
    <property type="protein sequence ID" value="AEH06741.1"/>
    <property type="molecule type" value="Genomic_DNA"/>
</dbReference>
<evidence type="ECO:0000259" key="1">
    <source>
        <dbReference type="Pfam" id="PF13601"/>
    </source>
</evidence>
<protein>
    <recommendedName>
        <fullName evidence="1">Winged helix DNA-binding domain-containing protein</fullName>
    </recommendedName>
</protein>
<dbReference type="InterPro" id="IPR027395">
    <property type="entry name" value="WH_DNA-bd_dom"/>
</dbReference>
<dbReference type="PANTHER" id="PTHR37318">
    <property type="entry name" value="BSL7504 PROTEIN"/>
    <property type="match status" value="1"/>
</dbReference>
<dbReference type="Proteomes" id="UP000009296">
    <property type="component" value="Chromosome"/>
</dbReference>
<dbReference type="AlphaFoldDB" id="F8AM56"/>
<dbReference type="PANTHER" id="PTHR37318:SF1">
    <property type="entry name" value="BSL7504 PROTEIN"/>
    <property type="match status" value="1"/>
</dbReference>